<organism evidence="1 2">
    <name type="scientific">Dulcicalothrix desertica PCC 7102</name>
    <dbReference type="NCBI Taxonomy" id="232991"/>
    <lineage>
        <taxon>Bacteria</taxon>
        <taxon>Bacillati</taxon>
        <taxon>Cyanobacteriota</taxon>
        <taxon>Cyanophyceae</taxon>
        <taxon>Nostocales</taxon>
        <taxon>Calotrichaceae</taxon>
        <taxon>Dulcicalothrix</taxon>
    </lineage>
</organism>
<reference evidence="1" key="2">
    <citation type="journal article" date="2019" name="Genome Biol. Evol.">
        <title>Day and night: Metabolic profiles and evolutionary relationships of six axenic non-marine cyanobacteria.</title>
        <authorList>
            <person name="Will S.E."/>
            <person name="Henke P."/>
            <person name="Boedeker C."/>
            <person name="Huang S."/>
            <person name="Brinkmann H."/>
            <person name="Rohde M."/>
            <person name="Jarek M."/>
            <person name="Friedl T."/>
            <person name="Seufert S."/>
            <person name="Schumacher M."/>
            <person name="Overmann J."/>
            <person name="Neumann-Schaal M."/>
            <person name="Petersen J."/>
        </authorList>
    </citation>
    <scope>NUCLEOTIDE SEQUENCE [LARGE SCALE GENOMIC DNA]</scope>
    <source>
        <strain evidence="1">PCC 7102</strain>
    </source>
</reference>
<sequence length="104" mass="11214">MAYNIKVQNNYDGHVSVKRDYNKGSFTSSDVLGCATVEIGDKDSLRFVDIGDKPLGPGKATWGVVITSRSSVWVFRYEGGGVIELLINPDGTFSLKGNGGLDKI</sequence>
<evidence type="ECO:0000313" key="1">
    <source>
        <dbReference type="EMBL" id="RUT02219.1"/>
    </source>
</evidence>
<dbReference type="Proteomes" id="UP000271624">
    <property type="component" value="Unassembled WGS sequence"/>
</dbReference>
<comment type="caution">
    <text evidence="1">The sequence shown here is derived from an EMBL/GenBank/DDBJ whole genome shotgun (WGS) entry which is preliminary data.</text>
</comment>
<dbReference type="AlphaFoldDB" id="A0A433V882"/>
<dbReference type="RefSeq" id="WP_127084479.1">
    <property type="nucleotide sequence ID" value="NZ_RSCL01000017.1"/>
</dbReference>
<evidence type="ECO:0000313" key="2">
    <source>
        <dbReference type="Proteomes" id="UP000271624"/>
    </source>
</evidence>
<dbReference type="EMBL" id="RSCL01000017">
    <property type="protein sequence ID" value="RUT02219.1"/>
    <property type="molecule type" value="Genomic_DNA"/>
</dbReference>
<gene>
    <name evidence="1" type="ORF">DSM106972_062940</name>
</gene>
<protein>
    <submittedName>
        <fullName evidence="1">Uncharacterized protein</fullName>
    </submittedName>
</protein>
<keyword evidence="2" id="KW-1185">Reference proteome</keyword>
<name>A0A433V882_9CYAN</name>
<proteinExistence type="predicted"/>
<reference evidence="1" key="1">
    <citation type="submission" date="2018-12" db="EMBL/GenBank/DDBJ databases">
        <authorList>
            <person name="Will S."/>
            <person name="Neumann-Schaal M."/>
            <person name="Henke P."/>
        </authorList>
    </citation>
    <scope>NUCLEOTIDE SEQUENCE</scope>
    <source>
        <strain evidence="1">PCC 7102</strain>
    </source>
</reference>
<accession>A0A433V882</accession>